<dbReference type="Proteomes" id="UP001465976">
    <property type="component" value="Unassembled WGS sequence"/>
</dbReference>
<protein>
    <submittedName>
        <fullName evidence="1">Uncharacterized protein</fullName>
    </submittedName>
</protein>
<reference evidence="1 2" key="1">
    <citation type="submission" date="2024-02" db="EMBL/GenBank/DDBJ databases">
        <title>A draft genome for the cacao thread blight pathogen Marasmius crinis-equi.</title>
        <authorList>
            <person name="Cohen S.P."/>
            <person name="Baruah I.K."/>
            <person name="Amoako-Attah I."/>
            <person name="Bukari Y."/>
            <person name="Meinhardt L.W."/>
            <person name="Bailey B.A."/>
        </authorList>
    </citation>
    <scope>NUCLEOTIDE SEQUENCE [LARGE SCALE GENOMIC DNA]</scope>
    <source>
        <strain evidence="1 2">GH-76</strain>
    </source>
</reference>
<evidence type="ECO:0000313" key="2">
    <source>
        <dbReference type="Proteomes" id="UP001465976"/>
    </source>
</evidence>
<gene>
    <name evidence="1" type="ORF">V5O48_006853</name>
</gene>
<evidence type="ECO:0000313" key="1">
    <source>
        <dbReference type="EMBL" id="KAL0575103.1"/>
    </source>
</evidence>
<keyword evidence="2" id="KW-1185">Reference proteome</keyword>
<dbReference type="EMBL" id="JBAHYK010000335">
    <property type="protein sequence ID" value="KAL0575103.1"/>
    <property type="molecule type" value="Genomic_DNA"/>
</dbReference>
<accession>A0ABR3FID4</accession>
<name>A0ABR3FID4_9AGAR</name>
<proteinExistence type="predicted"/>
<sequence length="158" mass="18318">MYGGIVGRLARELVPEDTIVHGPDPDLVYTHGWCYWDTPEGVYWDDELLPEEIDLICGLYIVETDSTEGTFGSLSQVSHMSWWPQPNQFDTGGLNIGFWTRDCEKWFQNRLRECRSTPKLMNATKWRNAMNMKQSSRRVPKKNETIAQEFLKNLLGSQ</sequence>
<organism evidence="1 2">
    <name type="scientific">Marasmius crinis-equi</name>
    <dbReference type="NCBI Taxonomy" id="585013"/>
    <lineage>
        <taxon>Eukaryota</taxon>
        <taxon>Fungi</taxon>
        <taxon>Dikarya</taxon>
        <taxon>Basidiomycota</taxon>
        <taxon>Agaricomycotina</taxon>
        <taxon>Agaricomycetes</taxon>
        <taxon>Agaricomycetidae</taxon>
        <taxon>Agaricales</taxon>
        <taxon>Marasmiineae</taxon>
        <taxon>Marasmiaceae</taxon>
        <taxon>Marasmius</taxon>
    </lineage>
</organism>
<comment type="caution">
    <text evidence="1">The sequence shown here is derived from an EMBL/GenBank/DDBJ whole genome shotgun (WGS) entry which is preliminary data.</text>
</comment>